<keyword evidence="5" id="KW-1185">Reference proteome</keyword>
<dbReference type="PANTHER" id="PTHR48051:SF1">
    <property type="entry name" value="RAS SUPPRESSOR PROTEIN 1"/>
    <property type="match status" value="1"/>
</dbReference>
<name>A0A6G1J2U4_9PLEO</name>
<evidence type="ECO:0000256" key="1">
    <source>
        <dbReference type="ARBA" id="ARBA00022614"/>
    </source>
</evidence>
<dbReference type="Proteomes" id="UP000799291">
    <property type="component" value="Unassembled WGS sequence"/>
</dbReference>
<dbReference type="InterPro" id="IPR003591">
    <property type="entry name" value="Leu-rich_rpt_typical-subtyp"/>
</dbReference>
<dbReference type="PANTHER" id="PTHR48051">
    <property type="match status" value="1"/>
</dbReference>
<dbReference type="OrthoDB" id="1517790at2759"/>
<proteinExistence type="predicted"/>
<evidence type="ECO:0000313" key="4">
    <source>
        <dbReference type="EMBL" id="KAF2684847.1"/>
    </source>
</evidence>
<feature type="region of interest" description="Disordered" evidence="3">
    <location>
        <begin position="1"/>
        <end position="61"/>
    </location>
</feature>
<dbReference type="SMART" id="SM00369">
    <property type="entry name" value="LRR_TYP"/>
    <property type="match status" value="2"/>
</dbReference>
<evidence type="ECO:0000256" key="2">
    <source>
        <dbReference type="ARBA" id="ARBA00022737"/>
    </source>
</evidence>
<keyword evidence="2" id="KW-0677">Repeat</keyword>
<dbReference type="InterPro" id="IPR001611">
    <property type="entry name" value="Leu-rich_rpt"/>
</dbReference>
<dbReference type="InterPro" id="IPR032675">
    <property type="entry name" value="LRR_dom_sf"/>
</dbReference>
<dbReference type="Gene3D" id="3.80.10.10">
    <property type="entry name" value="Ribonuclease Inhibitor"/>
    <property type="match status" value="1"/>
</dbReference>
<keyword evidence="1" id="KW-0433">Leucine-rich repeat</keyword>
<sequence>MDDEGLPPSSLATTIPSSPPLDPRYPLNRASSPTSSEPPLFSSDGPLDAEDLTNYESPRVKRKRAGPWWEQELGGHLCKKKKKTTKLSRNFDSGVFMMSDGSFGSDSSIDLQTCFTPPASEETPRERMMRIQRETAGMRQELAAMYSRVQVLVEQGKSSYDLSSANIQDSDLRHLVRPIDTIIQAPPGADLDVPVEGQYRSMVPKIVVNLRNNQLSKLEPTLFDLQYLTSLNLSNNHIEELPPQIAKLTNLETLGLFANKLRWLPCEILSLLAPTGKLQPVTLSRNPGYKSQFDDTLKTLTIENVPTDDLDLKVTRGHREPGVDLMYHSLLHREPPLLPNRKYTKMLVWLIRMFEIRFDEHENPTHHRHCPSVPITSYRGGNDFRVRFMGATPPSYFDAGGHLLPNSPDASKAEPIITISGGSWPVPKKWFFPPSKTKVHSLTNLTMCTALFDESPAEIRKMLQASGNPVPPSVEMLIRRAEANYERLADCHVCGEPYLVPAAEWIEVWSQPTNNILVKVKVCSWGCVPDEIAMPPERELDLDGMEGEEIVEE</sequence>
<dbReference type="GO" id="GO:0005737">
    <property type="term" value="C:cytoplasm"/>
    <property type="evidence" value="ECO:0007669"/>
    <property type="project" value="TreeGrafter"/>
</dbReference>
<organism evidence="4 5">
    <name type="scientific">Lentithecium fluviatile CBS 122367</name>
    <dbReference type="NCBI Taxonomy" id="1168545"/>
    <lineage>
        <taxon>Eukaryota</taxon>
        <taxon>Fungi</taxon>
        <taxon>Dikarya</taxon>
        <taxon>Ascomycota</taxon>
        <taxon>Pezizomycotina</taxon>
        <taxon>Dothideomycetes</taxon>
        <taxon>Pleosporomycetidae</taxon>
        <taxon>Pleosporales</taxon>
        <taxon>Massarineae</taxon>
        <taxon>Lentitheciaceae</taxon>
        <taxon>Lentithecium</taxon>
    </lineage>
</organism>
<reference evidence="4" key="1">
    <citation type="journal article" date="2020" name="Stud. Mycol.">
        <title>101 Dothideomycetes genomes: a test case for predicting lifestyles and emergence of pathogens.</title>
        <authorList>
            <person name="Haridas S."/>
            <person name="Albert R."/>
            <person name="Binder M."/>
            <person name="Bloem J."/>
            <person name="Labutti K."/>
            <person name="Salamov A."/>
            <person name="Andreopoulos B."/>
            <person name="Baker S."/>
            <person name="Barry K."/>
            <person name="Bills G."/>
            <person name="Bluhm B."/>
            <person name="Cannon C."/>
            <person name="Castanera R."/>
            <person name="Culley D."/>
            <person name="Daum C."/>
            <person name="Ezra D."/>
            <person name="Gonzalez J."/>
            <person name="Henrissat B."/>
            <person name="Kuo A."/>
            <person name="Liang C."/>
            <person name="Lipzen A."/>
            <person name="Lutzoni F."/>
            <person name="Magnuson J."/>
            <person name="Mondo S."/>
            <person name="Nolan M."/>
            <person name="Ohm R."/>
            <person name="Pangilinan J."/>
            <person name="Park H.-J."/>
            <person name="Ramirez L."/>
            <person name="Alfaro M."/>
            <person name="Sun H."/>
            <person name="Tritt A."/>
            <person name="Yoshinaga Y."/>
            <person name="Zwiers L.-H."/>
            <person name="Turgeon B."/>
            <person name="Goodwin S."/>
            <person name="Spatafora J."/>
            <person name="Crous P."/>
            <person name="Grigoriev I."/>
        </authorList>
    </citation>
    <scope>NUCLEOTIDE SEQUENCE</scope>
    <source>
        <strain evidence="4">CBS 122367</strain>
    </source>
</reference>
<gene>
    <name evidence="4" type="ORF">K458DRAFT_417708</name>
</gene>
<evidence type="ECO:0000313" key="5">
    <source>
        <dbReference type="Proteomes" id="UP000799291"/>
    </source>
</evidence>
<evidence type="ECO:0008006" key="6">
    <source>
        <dbReference type="Google" id="ProtNLM"/>
    </source>
</evidence>
<dbReference type="Pfam" id="PF13855">
    <property type="entry name" value="LRR_8"/>
    <property type="match status" value="1"/>
</dbReference>
<accession>A0A6G1J2U4</accession>
<dbReference type="AlphaFoldDB" id="A0A6G1J2U4"/>
<dbReference type="InterPro" id="IPR050216">
    <property type="entry name" value="LRR_domain-containing"/>
</dbReference>
<dbReference type="SUPFAM" id="SSF52058">
    <property type="entry name" value="L domain-like"/>
    <property type="match status" value="1"/>
</dbReference>
<evidence type="ECO:0000256" key="3">
    <source>
        <dbReference type="SAM" id="MobiDB-lite"/>
    </source>
</evidence>
<protein>
    <recommendedName>
        <fullName evidence="6">L domain-like protein</fullName>
    </recommendedName>
</protein>
<dbReference type="EMBL" id="MU005580">
    <property type="protein sequence ID" value="KAF2684847.1"/>
    <property type="molecule type" value="Genomic_DNA"/>
</dbReference>
<dbReference type="PROSITE" id="PS51450">
    <property type="entry name" value="LRR"/>
    <property type="match status" value="1"/>
</dbReference>